<proteinExistence type="inferred from homology"/>
<dbReference type="InterPro" id="IPR036610">
    <property type="entry name" value="PEBP-like_sf"/>
</dbReference>
<sequence>MAIMGRLLKNKRAGEERVAWYRPNLGGPDTLELTSEAFEHEASMPLTHAGRRAGGDNTSPALTWSPAPEGTAQLLLVFEDPDVPMSNPAVHTVALIDPKLTTLPTGGLDKGSPAQGVQLLRSTMSSGYFGPEPIKGHGPHRYVFQLFALAEPLGDDARQARPRALLDAVAGPVLARGRLDGIYER</sequence>
<dbReference type="eggNOG" id="COG1881">
    <property type="taxonomic scope" value="Bacteria"/>
</dbReference>
<keyword evidence="3" id="KW-1185">Reference proteome</keyword>
<organism evidence="2 3">
    <name type="scientific">Streptacidiphilus jiangxiensis</name>
    <dbReference type="NCBI Taxonomy" id="235985"/>
    <lineage>
        <taxon>Bacteria</taxon>
        <taxon>Bacillati</taxon>
        <taxon>Actinomycetota</taxon>
        <taxon>Actinomycetes</taxon>
        <taxon>Kitasatosporales</taxon>
        <taxon>Streptomycetaceae</taxon>
        <taxon>Streptacidiphilus</taxon>
    </lineage>
</organism>
<dbReference type="SUPFAM" id="SSF49777">
    <property type="entry name" value="PEBP-like"/>
    <property type="match status" value="1"/>
</dbReference>
<dbReference type="PANTHER" id="PTHR30289">
    <property type="entry name" value="UNCHARACTERIZED PROTEIN YBCL-RELATED"/>
    <property type="match status" value="1"/>
</dbReference>
<protein>
    <recommendedName>
        <fullName evidence="4">Phospholipid-binding protein, PBP family</fullName>
    </recommendedName>
</protein>
<evidence type="ECO:0000313" key="3">
    <source>
        <dbReference type="Proteomes" id="UP000183015"/>
    </source>
</evidence>
<evidence type="ECO:0000256" key="1">
    <source>
        <dbReference type="ARBA" id="ARBA00007120"/>
    </source>
</evidence>
<dbReference type="CDD" id="cd00865">
    <property type="entry name" value="PEBP_bact_arch"/>
    <property type="match status" value="1"/>
</dbReference>
<dbReference type="STRING" id="235985.SAMN05414137_12422"/>
<dbReference type="Proteomes" id="UP000183015">
    <property type="component" value="Unassembled WGS sequence"/>
</dbReference>
<dbReference type="AlphaFoldDB" id="A0A1H7XGW9"/>
<dbReference type="Pfam" id="PF01161">
    <property type="entry name" value="PBP"/>
    <property type="match status" value="1"/>
</dbReference>
<evidence type="ECO:0000313" key="2">
    <source>
        <dbReference type="EMBL" id="SEM33142.1"/>
    </source>
</evidence>
<evidence type="ECO:0008006" key="4">
    <source>
        <dbReference type="Google" id="ProtNLM"/>
    </source>
</evidence>
<dbReference type="Gene3D" id="3.90.280.10">
    <property type="entry name" value="PEBP-like"/>
    <property type="match status" value="1"/>
</dbReference>
<dbReference type="PANTHER" id="PTHR30289:SF1">
    <property type="entry name" value="PEBP (PHOSPHATIDYLETHANOLAMINE-BINDING PROTEIN) FAMILY PROTEIN"/>
    <property type="match status" value="1"/>
</dbReference>
<dbReference type="EMBL" id="FOAZ01000024">
    <property type="protein sequence ID" value="SEM33142.1"/>
    <property type="molecule type" value="Genomic_DNA"/>
</dbReference>
<reference evidence="3" key="1">
    <citation type="submission" date="2016-10" db="EMBL/GenBank/DDBJ databases">
        <authorList>
            <person name="Varghese N."/>
        </authorList>
    </citation>
    <scope>NUCLEOTIDE SEQUENCE [LARGE SCALE GENOMIC DNA]</scope>
    <source>
        <strain evidence="3">DSM 45096 / BCRC 16803 / CGMCC 4.1857 / CIP 109030 / JCM 12277 / KCTC 19219 / NBRC 100920 / 33214</strain>
    </source>
</reference>
<dbReference type="InterPro" id="IPR008914">
    <property type="entry name" value="PEBP"/>
</dbReference>
<name>A0A1H7XGW9_STRJI</name>
<accession>A0A1H7XGW9</accession>
<dbReference type="InterPro" id="IPR005247">
    <property type="entry name" value="YbhB_YbcL/LppC-like"/>
</dbReference>
<comment type="similarity">
    <text evidence="1">Belongs to the UPF0098 family.</text>
</comment>
<dbReference type="OrthoDB" id="9797506at2"/>
<gene>
    <name evidence="2" type="ORF">SAMN05414137_12422</name>
</gene>